<sequence>MNDSRDPILVQLVSKGIDVGQLQSFIADPDVGAHGWFHGVTRRRTGDKITQILSYEAHESMAISELNRLAREATERFELTRLVIVHRLGIVPVGEASVVIGCSSPHRKQVFAALPWLMDHLKQDVPIWKQETFVDGSSEWVHR</sequence>
<dbReference type="EMBL" id="SJPJ01000001">
    <property type="protein sequence ID" value="TWT79320.1"/>
    <property type="molecule type" value="Genomic_DNA"/>
</dbReference>
<keyword evidence="13" id="KW-1185">Reference proteome</keyword>
<dbReference type="GO" id="GO:0006777">
    <property type="term" value="P:Mo-molybdopterin cofactor biosynthetic process"/>
    <property type="evidence" value="ECO:0007669"/>
    <property type="project" value="UniProtKB-KW"/>
</dbReference>
<evidence type="ECO:0000256" key="7">
    <source>
        <dbReference type="ARBA" id="ARBA00029745"/>
    </source>
</evidence>
<comment type="subunit">
    <text evidence="6">Heterotetramer of 2 MoaD subunits and 2 MoaE subunits. Also stable as homodimer. The enzyme changes between these two forms during catalysis.</text>
</comment>
<reference evidence="12 13" key="1">
    <citation type="submission" date="2019-02" db="EMBL/GenBank/DDBJ databases">
        <title>Deep-cultivation of Planctomycetes and their phenomic and genomic characterization uncovers novel biology.</title>
        <authorList>
            <person name="Wiegand S."/>
            <person name="Jogler M."/>
            <person name="Boedeker C."/>
            <person name="Pinto D."/>
            <person name="Vollmers J."/>
            <person name="Rivas-Marin E."/>
            <person name="Kohn T."/>
            <person name="Peeters S.H."/>
            <person name="Heuer A."/>
            <person name="Rast P."/>
            <person name="Oberbeckmann S."/>
            <person name="Bunk B."/>
            <person name="Jeske O."/>
            <person name="Meyerdierks A."/>
            <person name="Storesund J.E."/>
            <person name="Kallscheuer N."/>
            <person name="Luecker S."/>
            <person name="Lage O.M."/>
            <person name="Pohl T."/>
            <person name="Merkel B.J."/>
            <person name="Hornburger P."/>
            <person name="Mueller R.-W."/>
            <person name="Bruemmer F."/>
            <person name="Labrenz M."/>
            <person name="Spormann A.M."/>
            <person name="Op Den Camp H."/>
            <person name="Overmann J."/>
            <person name="Amann R."/>
            <person name="Jetten M.S.M."/>
            <person name="Mascher T."/>
            <person name="Medema M.H."/>
            <person name="Devos D.P."/>
            <person name="Kaster A.-K."/>
            <person name="Ovreas L."/>
            <person name="Rohde M."/>
            <person name="Galperin M.Y."/>
            <person name="Jogler C."/>
        </authorList>
    </citation>
    <scope>NUCLEOTIDE SEQUENCE [LARGE SCALE GENOMIC DNA]</scope>
    <source>
        <strain evidence="12 13">CA13</strain>
    </source>
</reference>
<evidence type="ECO:0000256" key="8">
    <source>
        <dbReference type="ARBA" id="ARBA00030407"/>
    </source>
</evidence>
<dbReference type="Pfam" id="PF02391">
    <property type="entry name" value="MoaE"/>
    <property type="match status" value="1"/>
</dbReference>
<evidence type="ECO:0000256" key="5">
    <source>
        <dbReference type="ARBA" id="ARBA00023150"/>
    </source>
</evidence>
<dbReference type="RefSeq" id="WP_146394566.1">
    <property type="nucleotide sequence ID" value="NZ_SJPJ01000001.1"/>
</dbReference>
<evidence type="ECO:0000256" key="1">
    <source>
        <dbReference type="ARBA" id="ARBA00005046"/>
    </source>
</evidence>
<evidence type="ECO:0000313" key="13">
    <source>
        <dbReference type="Proteomes" id="UP000315010"/>
    </source>
</evidence>
<keyword evidence="12" id="KW-0808">Transferase</keyword>
<dbReference type="CDD" id="cd00756">
    <property type="entry name" value="MoaE"/>
    <property type="match status" value="1"/>
</dbReference>
<comment type="pathway">
    <text evidence="1">Cofactor biosynthesis; molybdopterin biosynthesis.</text>
</comment>
<evidence type="ECO:0000256" key="9">
    <source>
        <dbReference type="ARBA" id="ARBA00030781"/>
    </source>
</evidence>
<keyword evidence="5" id="KW-0501">Molybdenum cofactor biosynthesis</keyword>
<evidence type="ECO:0000256" key="2">
    <source>
        <dbReference type="ARBA" id="ARBA00005426"/>
    </source>
</evidence>
<comment type="catalytic activity">
    <reaction evidence="11">
        <text>2 [molybdopterin-synthase sulfur-carrier protein]-C-terminal-Gly-aminoethanethioate + cyclic pyranopterin phosphate + H2O = molybdopterin + 2 [molybdopterin-synthase sulfur-carrier protein]-C-terminal Gly-Gly + 2 H(+)</text>
        <dbReference type="Rhea" id="RHEA:26333"/>
        <dbReference type="Rhea" id="RHEA-COMP:12202"/>
        <dbReference type="Rhea" id="RHEA-COMP:19907"/>
        <dbReference type="ChEBI" id="CHEBI:15377"/>
        <dbReference type="ChEBI" id="CHEBI:15378"/>
        <dbReference type="ChEBI" id="CHEBI:58698"/>
        <dbReference type="ChEBI" id="CHEBI:59648"/>
        <dbReference type="ChEBI" id="CHEBI:90778"/>
        <dbReference type="ChEBI" id="CHEBI:232372"/>
        <dbReference type="EC" id="2.8.1.12"/>
    </reaction>
</comment>
<dbReference type="GO" id="GO:0030366">
    <property type="term" value="F:molybdopterin synthase activity"/>
    <property type="evidence" value="ECO:0007669"/>
    <property type="project" value="UniProtKB-EC"/>
</dbReference>
<dbReference type="Proteomes" id="UP000315010">
    <property type="component" value="Unassembled WGS sequence"/>
</dbReference>
<dbReference type="Gene3D" id="3.90.1170.40">
    <property type="entry name" value="Molybdopterin biosynthesis MoaE subunit"/>
    <property type="match status" value="1"/>
</dbReference>
<dbReference type="AlphaFoldDB" id="A0A5C5YWR8"/>
<name>A0A5C5YWR8_9BACT</name>
<evidence type="ECO:0000256" key="4">
    <source>
        <dbReference type="ARBA" id="ARBA00013858"/>
    </source>
</evidence>
<evidence type="ECO:0000256" key="10">
    <source>
        <dbReference type="ARBA" id="ARBA00032474"/>
    </source>
</evidence>
<dbReference type="SUPFAM" id="SSF54690">
    <property type="entry name" value="Molybdopterin synthase subunit MoaE"/>
    <property type="match status" value="1"/>
</dbReference>
<organism evidence="12 13">
    <name type="scientific">Novipirellula herctigrandis</name>
    <dbReference type="NCBI Taxonomy" id="2527986"/>
    <lineage>
        <taxon>Bacteria</taxon>
        <taxon>Pseudomonadati</taxon>
        <taxon>Planctomycetota</taxon>
        <taxon>Planctomycetia</taxon>
        <taxon>Pirellulales</taxon>
        <taxon>Pirellulaceae</taxon>
        <taxon>Novipirellula</taxon>
    </lineage>
</organism>
<dbReference type="PANTHER" id="PTHR23404">
    <property type="entry name" value="MOLYBDOPTERIN SYNTHASE RELATED"/>
    <property type="match status" value="1"/>
</dbReference>
<dbReference type="InterPro" id="IPR003448">
    <property type="entry name" value="Mopterin_biosynth_MoaE"/>
</dbReference>
<evidence type="ECO:0000256" key="3">
    <source>
        <dbReference type="ARBA" id="ARBA00011950"/>
    </source>
</evidence>
<dbReference type="EC" id="2.8.1.12" evidence="3"/>
<evidence type="ECO:0000256" key="11">
    <source>
        <dbReference type="ARBA" id="ARBA00049878"/>
    </source>
</evidence>
<dbReference type="OrthoDB" id="9803224at2"/>
<evidence type="ECO:0000256" key="6">
    <source>
        <dbReference type="ARBA" id="ARBA00026066"/>
    </source>
</evidence>
<protein>
    <recommendedName>
        <fullName evidence="4">Molybdopterin synthase catalytic subunit</fullName>
        <ecNumber evidence="3">2.8.1.12</ecNumber>
    </recommendedName>
    <alternativeName>
        <fullName evidence="9">MPT synthase subunit 2</fullName>
    </alternativeName>
    <alternativeName>
        <fullName evidence="7">Molybdenum cofactor biosynthesis protein E</fullName>
    </alternativeName>
    <alternativeName>
        <fullName evidence="8">Molybdopterin-converting factor large subunit</fullName>
    </alternativeName>
    <alternativeName>
        <fullName evidence="10">Molybdopterin-converting factor subunit 2</fullName>
    </alternativeName>
</protein>
<gene>
    <name evidence="12" type="primary">moaE</name>
    <name evidence="12" type="ORF">CA13_07190</name>
</gene>
<evidence type="ECO:0000313" key="12">
    <source>
        <dbReference type="EMBL" id="TWT79320.1"/>
    </source>
</evidence>
<comment type="caution">
    <text evidence="12">The sequence shown here is derived from an EMBL/GenBank/DDBJ whole genome shotgun (WGS) entry which is preliminary data.</text>
</comment>
<dbReference type="InterPro" id="IPR036563">
    <property type="entry name" value="MoaE_sf"/>
</dbReference>
<comment type="similarity">
    <text evidence="2">Belongs to the MoaE family.</text>
</comment>
<proteinExistence type="inferred from homology"/>
<accession>A0A5C5YWR8</accession>